<evidence type="ECO:0000313" key="2">
    <source>
        <dbReference type="Proteomes" id="UP000037146"/>
    </source>
</evidence>
<dbReference type="OrthoDB" id="2943345at2"/>
<organism evidence="1 2">
    <name type="scientific">Peribacillus loiseleuriae</name>
    <dbReference type="NCBI Taxonomy" id="1679170"/>
    <lineage>
        <taxon>Bacteria</taxon>
        <taxon>Bacillati</taxon>
        <taxon>Bacillota</taxon>
        <taxon>Bacilli</taxon>
        <taxon>Bacillales</taxon>
        <taxon>Bacillaceae</taxon>
        <taxon>Peribacillus</taxon>
    </lineage>
</organism>
<dbReference type="Proteomes" id="UP000037146">
    <property type="component" value="Unassembled WGS sequence"/>
</dbReference>
<comment type="caution">
    <text evidence="1">The sequence shown here is derived from an EMBL/GenBank/DDBJ whole genome shotgun (WGS) entry which is preliminary data.</text>
</comment>
<evidence type="ECO:0008006" key="3">
    <source>
        <dbReference type="Google" id="ProtNLM"/>
    </source>
</evidence>
<dbReference type="Pfam" id="PF11122">
    <property type="entry name" value="Spore-coat_CotD"/>
    <property type="match status" value="1"/>
</dbReference>
<evidence type="ECO:0000313" key="1">
    <source>
        <dbReference type="EMBL" id="KMY49622.1"/>
    </source>
</evidence>
<dbReference type="EMBL" id="LFZW01000001">
    <property type="protein sequence ID" value="KMY49622.1"/>
    <property type="molecule type" value="Genomic_DNA"/>
</dbReference>
<sequence length="89" mass="10699">MSCNCRRCREKAQREEVITSPTKTVVNTRTKERVVKHIHPTEVINVNRTVVRNEHFFPVHEREVNEVVEENFNCGSDFNNNRCRPFWNW</sequence>
<dbReference type="AlphaFoldDB" id="A0A0K9GTM4"/>
<name>A0A0K9GTM4_9BACI</name>
<reference evidence="2" key="1">
    <citation type="submission" date="2015-07" db="EMBL/GenBank/DDBJ databases">
        <title>Genome sequencing project for genomic taxonomy and phylogenomics of Bacillus-like bacteria.</title>
        <authorList>
            <person name="Liu B."/>
            <person name="Wang J."/>
            <person name="Zhu Y."/>
            <person name="Liu G."/>
            <person name="Chen Q."/>
            <person name="Chen Z."/>
            <person name="Lan J."/>
            <person name="Che J."/>
            <person name="Ge C."/>
            <person name="Shi H."/>
            <person name="Pan Z."/>
            <person name="Liu X."/>
        </authorList>
    </citation>
    <scope>NUCLEOTIDE SEQUENCE [LARGE SCALE GENOMIC DNA]</scope>
    <source>
        <strain evidence="2">FJAT-27997</strain>
    </source>
</reference>
<protein>
    <recommendedName>
        <fullName evidence="3">Spore coat protein D</fullName>
    </recommendedName>
</protein>
<dbReference type="InterPro" id="IPR020108">
    <property type="entry name" value="Spore_coat_CotD"/>
</dbReference>
<dbReference type="PATRIC" id="fig|1679170.3.peg.1900"/>
<dbReference type="RefSeq" id="WP_049680961.1">
    <property type="nucleotide sequence ID" value="NZ_JBIVOD010000002.1"/>
</dbReference>
<accession>A0A0K9GTM4</accession>
<keyword evidence="2" id="KW-1185">Reference proteome</keyword>
<gene>
    <name evidence="1" type="ORF">AC625_08775</name>
</gene>
<proteinExistence type="predicted"/>